<organism evidence="2 3">
    <name type="scientific">Mesorhizobium tamadayense</name>
    <dbReference type="NCBI Taxonomy" id="425306"/>
    <lineage>
        <taxon>Bacteria</taxon>
        <taxon>Pseudomonadati</taxon>
        <taxon>Pseudomonadota</taxon>
        <taxon>Alphaproteobacteria</taxon>
        <taxon>Hyphomicrobiales</taxon>
        <taxon>Phyllobacteriaceae</taxon>
        <taxon>Mesorhizobium</taxon>
    </lineage>
</organism>
<feature type="transmembrane region" description="Helical" evidence="1">
    <location>
        <begin position="55"/>
        <end position="76"/>
    </location>
</feature>
<gene>
    <name evidence="2" type="ORF">EH240_20005</name>
</gene>
<reference evidence="2 3" key="1">
    <citation type="submission" date="2018-11" db="EMBL/GenBank/DDBJ databases">
        <title>the genome of Mesorhizobium tamadayense DSM 28320.</title>
        <authorList>
            <person name="Gao J."/>
        </authorList>
    </citation>
    <scope>NUCLEOTIDE SEQUENCE [LARGE SCALE GENOMIC DNA]</scope>
    <source>
        <strain evidence="2 3">DSM 28320</strain>
    </source>
</reference>
<comment type="caution">
    <text evidence="2">The sequence shown here is derived from an EMBL/GenBank/DDBJ whole genome shotgun (WGS) entry which is preliminary data.</text>
</comment>
<dbReference type="Proteomes" id="UP000273786">
    <property type="component" value="Unassembled WGS sequence"/>
</dbReference>
<keyword evidence="1" id="KW-0472">Membrane</keyword>
<protein>
    <submittedName>
        <fullName evidence="2">Uncharacterized protein</fullName>
    </submittedName>
</protein>
<dbReference type="AlphaFoldDB" id="A0A3P3FIZ4"/>
<keyword evidence="3" id="KW-1185">Reference proteome</keyword>
<keyword evidence="1" id="KW-0812">Transmembrane</keyword>
<accession>A0A3P3FIZ4</accession>
<evidence type="ECO:0000313" key="3">
    <source>
        <dbReference type="Proteomes" id="UP000273786"/>
    </source>
</evidence>
<keyword evidence="1" id="KW-1133">Transmembrane helix</keyword>
<sequence length="102" mass="10935">MKLFRSLQFLCLASAVAFVAVASAGGEIYLPRPSSWAGAADWLTASVVADAMRDVTIVLAMLVISLLVFASGIIAGDWRRERHLSRHVDPQHFSGLGRSPPG</sequence>
<name>A0A3P3FIZ4_9HYPH</name>
<evidence type="ECO:0000256" key="1">
    <source>
        <dbReference type="SAM" id="Phobius"/>
    </source>
</evidence>
<dbReference type="RefSeq" id="WP_125001734.1">
    <property type="nucleotide sequence ID" value="NZ_RQXT01000025.1"/>
</dbReference>
<evidence type="ECO:0000313" key="2">
    <source>
        <dbReference type="EMBL" id="RRH98082.1"/>
    </source>
</evidence>
<dbReference type="EMBL" id="RQXT01000025">
    <property type="protein sequence ID" value="RRH98082.1"/>
    <property type="molecule type" value="Genomic_DNA"/>
</dbReference>
<proteinExistence type="predicted"/>